<dbReference type="GO" id="GO:0042840">
    <property type="term" value="P:D-glucuronate catabolic process"/>
    <property type="evidence" value="ECO:0007669"/>
    <property type="project" value="TreeGrafter"/>
</dbReference>
<keyword evidence="12" id="KW-1185">Reference proteome</keyword>
<organism evidence="11 12">
    <name type="scientific">Nocardioides humilatus</name>
    <dbReference type="NCBI Taxonomy" id="2607660"/>
    <lineage>
        <taxon>Bacteria</taxon>
        <taxon>Bacillati</taxon>
        <taxon>Actinomycetota</taxon>
        <taxon>Actinomycetes</taxon>
        <taxon>Propionibacteriales</taxon>
        <taxon>Nocardioidaceae</taxon>
        <taxon>Nocardioides</taxon>
    </lineage>
</organism>
<evidence type="ECO:0000256" key="6">
    <source>
        <dbReference type="ARBA" id="ARBA00007389"/>
    </source>
</evidence>
<comment type="pathway">
    <text evidence="5">Carbohydrate metabolism; pentose and glucuronate interconversion.</text>
</comment>
<gene>
    <name evidence="11" type="ORF">F0U44_05860</name>
</gene>
<dbReference type="PANTHER" id="PTHR30387:SF2">
    <property type="entry name" value="MANNONATE DEHYDRATASE"/>
    <property type="match status" value="1"/>
</dbReference>
<name>A0A5B1LM88_9ACTN</name>
<comment type="catalytic activity">
    <reaction evidence="1">
        <text>D-mannonate = 2-dehydro-3-deoxy-D-gluconate + H2O</text>
        <dbReference type="Rhea" id="RHEA:20097"/>
        <dbReference type="ChEBI" id="CHEBI:15377"/>
        <dbReference type="ChEBI" id="CHEBI:17767"/>
        <dbReference type="ChEBI" id="CHEBI:57990"/>
        <dbReference type="EC" id="4.2.1.8"/>
    </reaction>
</comment>
<evidence type="ECO:0000256" key="5">
    <source>
        <dbReference type="ARBA" id="ARBA00004892"/>
    </source>
</evidence>
<evidence type="ECO:0000256" key="8">
    <source>
        <dbReference type="ARBA" id="ARBA00023004"/>
    </source>
</evidence>
<comment type="cofactor">
    <cofactor evidence="2">
        <name>Mn(2+)</name>
        <dbReference type="ChEBI" id="CHEBI:29035"/>
    </cofactor>
</comment>
<dbReference type="EC" id="4.2.1.8" evidence="7"/>
<dbReference type="Pfam" id="PF03786">
    <property type="entry name" value="UxuA"/>
    <property type="match status" value="2"/>
</dbReference>
<dbReference type="Gene3D" id="3.20.20.150">
    <property type="entry name" value="Divalent-metal-dependent TIM barrel enzymes"/>
    <property type="match status" value="1"/>
</dbReference>
<keyword evidence="10" id="KW-0456">Lyase</keyword>
<evidence type="ECO:0000256" key="2">
    <source>
        <dbReference type="ARBA" id="ARBA00001936"/>
    </source>
</evidence>
<dbReference type="GO" id="GO:0008927">
    <property type="term" value="F:mannonate dehydratase activity"/>
    <property type="evidence" value="ECO:0007669"/>
    <property type="project" value="UniProtKB-EC"/>
</dbReference>
<dbReference type="EMBL" id="VUJV01000001">
    <property type="protein sequence ID" value="KAA1421792.1"/>
    <property type="molecule type" value="Genomic_DNA"/>
</dbReference>
<dbReference type="UniPathway" id="UPA00246"/>
<dbReference type="GO" id="GO:0030145">
    <property type="term" value="F:manganese ion binding"/>
    <property type="evidence" value="ECO:0007669"/>
    <property type="project" value="TreeGrafter"/>
</dbReference>
<keyword evidence="8" id="KW-0408">Iron</keyword>
<comment type="cofactor">
    <cofactor evidence="3">
        <name>Fe(2+)</name>
        <dbReference type="ChEBI" id="CHEBI:29033"/>
    </cofactor>
</comment>
<protein>
    <recommendedName>
        <fullName evidence="7">mannonate dehydratase</fullName>
        <ecNumber evidence="7">4.2.1.8</ecNumber>
    </recommendedName>
</protein>
<comment type="similarity">
    <text evidence="6">Belongs to the mannonate dehydratase family.</text>
</comment>
<dbReference type="GO" id="GO:0008198">
    <property type="term" value="F:ferrous iron binding"/>
    <property type="evidence" value="ECO:0007669"/>
    <property type="project" value="TreeGrafter"/>
</dbReference>
<dbReference type="SUPFAM" id="SSF51658">
    <property type="entry name" value="Xylose isomerase-like"/>
    <property type="match status" value="1"/>
</dbReference>
<reference evidence="11 12" key="2">
    <citation type="submission" date="2019-09" db="EMBL/GenBank/DDBJ databases">
        <authorList>
            <person name="Jin C."/>
        </authorList>
    </citation>
    <scope>NUCLEOTIDE SEQUENCE [LARGE SCALE GENOMIC DNA]</scope>
    <source>
        <strain evidence="11 12">BN130099</strain>
    </source>
</reference>
<dbReference type="RefSeq" id="WP_149727253.1">
    <property type="nucleotide sequence ID" value="NZ_VUJV01000001.1"/>
</dbReference>
<dbReference type="Proteomes" id="UP000325003">
    <property type="component" value="Unassembled WGS sequence"/>
</dbReference>
<dbReference type="InterPro" id="IPR036237">
    <property type="entry name" value="Xyl_isomerase-like_sf"/>
</dbReference>
<dbReference type="PIRSF" id="PIRSF016049">
    <property type="entry name" value="Man_dehyd"/>
    <property type="match status" value="1"/>
</dbReference>
<sequence length="343" mass="38022">MVKLSELLDPWPSELWTLVKQCGVDDVVTLLEGAEQHQRWLRASGATNTESMRGVERPWSRDAISAVVDRYAEHGLRVAAIEDTAPMDQIRLGQPGREEELANVHEQIRAMGELGIPVLCYNWMVLGSWARTDSEVVTRGGALTTGFRLADAEALPPMAEPGSITHEQLWESLCWFLERTLPIAEEAGVQLALHPDDPPISVVRGVPHLMSSVDAYRRLMKEFPSPSNRITFCQGNWRLMTDDLPATIAEFLPHIAFVHFRDVEGPAEDFYETFHDLGPTDLAACMELYLEAGFDGPMRPDHVPTLVGESNAKPGYAALGRLHALGYIRGLMHALPAGRKGGR</sequence>
<evidence type="ECO:0000256" key="7">
    <source>
        <dbReference type="ARBA" id="ARBA00012927"/>
    </source>
</evidence>
<dbReference type="PANTHER" id="PTHR30387">
    <property type="entry name" value="MANNONATE DEHYDRATASE"/>
    <property type="match status" value="1"/>
</dbReference>
<evidence type="ECO:0000256" key="9">
    <source>
        <dbReference type="ARBA" id="ARBA00023211"/>
    </source>
</evidence>
<keyword evidence="9" id="KW-0464">Manganese</keyword>
<dbReference type="InterPro" id="IPR004628">
    <property type="entry name" value="Man_deHydtase"/>
</dbReference>
<evidence type="ECO:0000256" key="10">
    <source>
        <dbReference type="ARBA" id="ARBA00023239"/>
    </source>
</evidence>
<reference evidence="11 12" key="1">
    <citation type="submission" date="2019-09" db="EMBL/GenBank/DDBJ databases">
        <title>Nocardioides panacisoli sp. nov., isolated from the soil of a ginseng field.</title>
        <authorList>
            <person name="Cho C."/>
        </authorList>
    </citation>
    <scope>NUCLEOTIDE SEQUENCE [LARGE SCALE GENOMIC DNA]</scope>
    <source>
        <strain evidence="11 12">BN130099</strain>
    </source>
</reference>
<evidence type="ECO:0000256" key="1">
    <source>
        <dbReference type="ARBA" id="ARBA00001794"/>
    </source>
</evidence>
<evidence type="ECO:0000313" key="12">
    <source>
        <dbReference type="Proteomes" id="UP000325003"/>
    </source>
</evidence>
<evidence type="ECO:0000256" key="4">
    <source>
        <dbReference type="ARBA" id="ARBA00002713"/>
    </source>
</evidence>
<evidence type="ECO:0000313" key="11">
    <source>
        <dbReference type="EMBL" id="KAA1421792.1"/>
    </source>
</evidence>
<accession>A0A5B1LM88</accession>
<dbReference type="AlphaFoldDB" id="A0A5B1LM88"/>
<evidence type="ECO:0000256" key="3">
    <source>
        <dbReference type="ARBA" id="ARBA00001954"/>
    </source>
</evidence>
<comment type="function">
    <text evidence="4">Catalyzes the dehydration of D-mannonate.</text>
</comment>
<proteinExistence type="inferred from homology"/>
<comment type="caution">
    <text evidence="11">The sequence shown here is derived from an EMBL/GenBank/DDBJ whole genome shotgun (WGS) entry which is preliminary data.</text>
</comment>